<gene>
    <name evidence="1" type="ORF">ACFSXZ_39850</name>
</gene>
<evidence type="ECO:0000313" key="2">
    <source>
        <dbReference type="Proteomes" id="UP001597417"/>
    </source>
</evidence>
<dbReference type="Proteomes" id="UP001597417">
    <property type="component" value="Unassembled WGS sequence"/>
</dbReference>
<proteinExistence type="predicted"/>
<dbReference type="EMBL" id="JBHUKR010000029">
    <property type="protein sequence ID" value="MFD2422496.1"/>
    <property type="molecule type" value="Genomic_DNA"/>
</dbReference>
<accession>A0ABW5GC54</accession>
<dbReference type="RefSeq" id="WP_378271596.1">
    <property type="nucleotide sequence ID" value="NZ_JBHUKR010000029.1"/>
</dbReference>
<sequence>MTNVAYAEPAEEVVAIVRLRRGVVGERRRVCHLVPIPGSGPVPHELLALCGEPIAPGDAEVMNRICGMPCEACLARSSRGRYRSFW</sequence>
<comment type="caution">
    <text evidence="1">The sequence shown here is derived from an EMBL/GenBank/DDBJ whole genome shotgun (WGS) entry which is preliminary data.</text>
</comment>
<organism evidence="1 2">
    <name type="scientific">Amycolatopsis pigmentata</name>
    <dbReference type="NCBI Taxonomy" id="450801"/>
    <lineage>
        <taxon>Bacteria</taxon>
        <taxon>Bacillati</taxon>
        <taxon>Actinomycetota</taxon>
        <taxon>Actinomycetes</taxon>
        <taxon>Pseudonocardiales</taxon>
        <taxon>Pseudonocardiaceae</taxon>
        <taxon>Amycolatopsis</taxon>
    </lineage>
</organism>
<reference evidence="2" key="1">
    <citation type="journal article" date="2019" name="Int. J. Syst. Evol. Microbiol.">
        <title>The Global Catalogue of Microorganisms (GCM) 10K type strain sequencing project: providing services to taxonomists for standard genome sequencing and annotation.</title>
        <authorList>
            <consortium name="The Broad Institute Genomics Platform"/>
            <consortium name="The Broad Institute Genome Sequencing Center for Infectious Disease"/>
            <person name="Wu L."/>
            <person name="Ma J."/>
        </authorList>
    </citation>
    <scope>NUCLEOTIDE SEQUENCE [LARGE SCALE GENOMIC DNA]</scope>
    <source>
        <strain evidence="2">CGMCC 4.7645</strain>
    </source>
</reference>
<evidence type="ECO:0000313" key="1">
    <source>
        <dbReference type="EMBL" id="MFD2422496.1"/>
    </source>
</evidence>
<keyword evidence="2" id="KW-1185">Reference proteome</keyword>
<protein>
    <submittedName>
        <fullName evidence="1">Uncharacterized protein</fullName>
    </submittedName>
</protein>
<name>A0ABW5GC54_9PSEU</name>